<proteinExistence type="predicted"/>
<keyword evidence="5" id="KW-1185">Reference proteome</keyword>
<dbReference type="GeneID" id="29698433"/>
<reference evidence="3 4" key="1">
    <citation type="submission" date="2017-02" db="EMBL/GenBank/DDBJ databases">
        <title>Complete genome sequences of Mycobacterium kansasii strains isolated from rhesus macaques.</title>
        <authorList>
            <person name="Panda A."/>
            <person name="Nagaraj S."/>
            <person name="Zhao X."/>
            <person name="Tettelin H."/>
            <person name="Detolla L.J."/>
        </authorList>
    </citation>
    <scope>NUCLEOTIDE SEQUENCE [LARGE SCALE GENOMIC DNA]</scope>
    <source>
        <strain evidence="3 4">11-3813</strain>
    </source>
</reference>
<evidence type="ECO:0000256" key="1">
    <source>
        <dbReference type="SAM" id="MobiDB-lite"/>
    </source>
</evidence>
<gene>
    <name evidence="3" type="ORF">BZL30_6488</name>
    <name evidence="2" type="ORF">NIIDMKKI_06160</name>
</gene>
<evidence type="ECO:0000313" key="3">
    <source>
        <dbReference type="EMBL" id="OOK70514.1"/>
    </source>
</evidence>
<dbReference type="EMBL" id="AP023343">
    <property type="protein sequence ID" value="BCI85410.1"/>
    <property type="molecule type" value="Genomic_DNA"/>
</dbReference>
<accession>A0A1V3WU41</accession>
<evidence type="ECO:0000313" key="2">
    <source>
        <dbReference type="EMBL" id="BCI85410.1"/>
    </source>
</evidence>
<protein>
    <submittedName>
        <fullName evidence="3">Prophage integrase domain protein</fullName>
    </submittedName>
</protein>
<dbReference type="EMBL" id="MVBM01000006">
    <property type="protein sequence ID" value="OOK70514.1"/>
    <property type="molecule type" value="Genomic_DNA"/>
</dbReference>
<evidence type="ECO:0000313" key="4">
    <source>
        <dbReference type="Proteomes" id="UP000189229"/>
    </source>
</evidence>
<reference evidence="2 5" key="2">
    <citation type="submission" date="2020-07" db="EMBL/GenBank/DDBJ databases">
        <title>Mycobacterium kansasii (former subtype) with zoonotic potential isolated from diseased indoor pet cat, Japan.</title>
        <authorList>
            <person name="Fukano H."/>
            <person name="Terazono T."/>
            <person name="Hoshino Y."/>
        </authorList>
    </citation>
    <scope>NUCLEOTIDE SEQUENCE [LARGE SCALE GENOMIC DNA]</scope>
    <source>
        <strain evidence="2 5">Kuro-I</strain>
    </source>
</reference>
<dbReference type="RefSeq" id="WP_023367994.1">
    <property type="nucleotide sequence ID" value="NZ_BLYZ01000002.1"/>
</dbReference>
<name>A0A1V3WU41_MYCKA</name>
<dbReference type="Proteomes" id="UP000189229">
    <property type="component" value="Unassembled WGS sequence"/>
</dbReference>
<evidence type="ECO:0000313" key="5">
    <source>
        <dbReference type="Proteomes" id="UP000516380"/>
    </source>
</evidence>
<feature type="region of interest" description="Disordered" evidence="1">
    <location>
        <begin position="30"/>
        <end position="54"/>
    </location>
</feature>
<organism evidence="3 4">
    <name type="scientific">Mycobacterium kansasii</name>
    <dbReference type="NCBI Taxonomy" id="1768"/>
    <lineage>
        <taxon>Bacteria</taxon>
        <taxon>Bacillati</taxon>
        <taxon>Actinomycetota</taxon>
        <taxon>Actinomycetes</taxon>
        <taxon>Mycobacteriales</taxon>
        <taxon>Mycobacteriaceae</taxon>
        <taxon>Mycobacterium</taxon>
    </lineage>
</organism>
<dbReference type="Proteomes" id="UP000516380">
    <property type="component" value="Chromosome"/>
</dbReference>
<sequence length="78" mass="8671">MAYIRAHNTTIKRKGKVVKRYEVVWREPACDPTTGLPTGKTRARQESCPTREAAEARRDELNNAKHHLGGTAALADAK</sequence>
<dbReference type="AlphaFoldDB" id="A0A1V3WU41"/>